<name>A0A369BSG7_9BACL</name>
<dbReference type="EMBL" id="QPJW01000001">
    <property type="protein sequence ID" value="RCX23536.1"/>
    <property type="molecule type" value="Genomic_DNA"/>
</dbReference>
<feature type="transmembrane region" description="Helical" evidence="1">
    <location>
        <begin position="7"/>
        <end position="26"/>
    </location>
</feature>
<gene>
    <name evidence="2" type="ORF">DFP94_1011135</name>
</gene>
<keyword evidence="3" id="KW-1185">Reference proteome</keyword>
<dbReference type="RefSeq" id="WP_114495400.1">
    <property type="nucleotide sequence ID" value="NZ_QPJW01000001.1"/>
</dbReference>
<keyword evidence="1" id="KW-0812">Transmembrane</keyword>
<evidence type="ECO:0000313" key="3">
    <source>
        <dbReference type="Proteomes" id="UP000253090"/>
    </source>
</evidence>
<proteinExistence type="predicted"/>
<comment type="caution">
    <text evidence="2">The sequence shown here is derived from an EMBL/GenBank/DDBJ whole genome shotgun (WGS) entry which is preliminary data.</text>
</comment>
<evidence type="ECO:0000256" key="1">
    <source>
        <dbReference type="SAM" id="Phobius"/>
    </source>
</evidence>
<sequence length="147" mass="16149">MLDNLKNLMWLCTAVSFCLGAVWFTLDSNRLYETAVNNMIPFVQNQKVSLSSVGGISGNEVGINKAANTYSGLQILHGFRGWTSEGAEVSVNGTLIPPEDENAEKPGEPYDQDLRFALTLLDLQGDYEAVTLLDGQGRISKLSFFLR</sequence>
<keyword evidence="1" id="KW-1133">Transmembrane helix</keyword>
<keyword evidence="1" id="KW-0472">Membrane</keyword>
<dbReference type="AlphaFoldDB" id="A0A369BSG7"/>
<accession>A0A369BSG7</accession>
<dbReference type="Proteomes" id="UP000253090">
    <property type="component" value="Unassembled WGS sequence"/>
</dbReference>
<dbReference type="OrthoDB" id="2626392at2"/>
<evidence type="ECO:0000313" key="2">
    <source>
        <dbReference type="EMBL" id="RCX23536.1"/>
    </source>
</evidence>
<organism evidence="2 3">
    <name type="scientific">Fontibacillus phaseoli</name>
    <dbReference type="NCBI Taxonomy" id="1416533"/>
    <lineage>
        <taxon>Bacteria</taxon>
        <taxon>Bacillati</taxon>
        <taxon>Bacillota</taxon>
        <taxon>Bacilli</taxon>
        <taxon>Bacillales</taxon>
        <taxon>Paenibacillaceae</taxon>
        <taxon>Fontibacillus</taxon>
    </lineage>
</organism>
<protein>
    <submittedName>
        <fullName evidence="2">Uncharacterized protein</fullName>
    </submittedName>
</protein>
<reference evidence="2 3" key="1">
    <citation type="submission" date="2018-07" db="EMBL/GenBank/DDBJ databases">
        <title>Genomic Encyclopedia of Type Strains, Phase III (KMG-III): the genomes of soil and plant-associated and newly described type strains.</title>
        <authorList>
            <person name="Whitman W."/>
        </authorList>
    </citation>
    <scope>NUCLEOTIDE SEQUENCE [LARGE SCALE GENOMIC DNA]</scope>
    <source>
        <strain evidence="2 3">CECT 8333</strain>
    </source>
</reference>